<dbReference type="RefSeq" id="XP_067713009.1">
    <property type="nucleotide sequence ID" value="XM_067856908.1"/>
</dbReference>
<dbReference type="EMBL" id="BPLF01000001">
    <property type="protein sequence ID" value="GIX60938.1"/>
    <property type="molecule type" value="Genomic_DNA"/>
</dbReference>
<reference evidence="4 5" key="1">
    <citation type="submission" date="2021-06" db="EMBL/GenBank/DDBJ databases">
        <title>Genome sequence of Babesia caballi.</title>
        <authorList>
            <person name="Yamagishi J."/>
            <person name="Kidaka T."/>
            <person name="Ochi A."/>
        </authorList>
    </citation>
    <scope>NUCLEOTIDE SEQUENCE [LARGE SCALE GENOMIC DNA]</scope>
    <source>
        <strain evidence="4">USDA-D6B2</strain>
    </source>
</reference>
<dbReference type="InterPro" id="IPR023395">
    <property type="entry name" value="MCP_dom_sf"/>
</dbReference>
<evidence type="ECO:0000256" key="3">
    <source>
        <dbReference type="ARBA" id="ARBA00023136"/>
    </source>
</evidence>
<proteinExistence type="predicted"/>
<name>A0AAV4LM61_BABCB</name>
<keyword evidence="2 4" id="KW-0812">Transmembrane</keyword>
<protein>
    <submittedName>
        <fullName evidence="4">Transmembrane protein, putative</fullName>
    </submittedName>
</protein>
<accession>A0AAV4LM61</accession>
<evidence type="ECO:0000256" key="2">
    <source>
        <dbReference type="ARBA" id="ARBA00022692"/>
    </source>
</evidence>
<comment type="caution">
    <text evidence="4">The sequence shown here is derived from an EMBL/GenBank/DDBJ whole genome shotgun (WGS) entry which is preliminary data.</text>
</comment>
<organism evidence="4 5">
    <name type="scientific">Babesia caballi</name>
    <dbReference type="NCBI Taxonomy" id="5871"/>
    <lineage>
        <taxon>Eukaryota</taxon>
        <taxon>Sar</taxon>
        <taxon>Alveolata</taxon>
        <taxon>Apicomplexa</taxon>
        <taxon>Aconoidasida</taxon>
        <taxon>Piroplasmida</taxon>
        <taxon>Babesiidae</taxon>
        <taxon>Babesia</taxon>
    </lineage>
</organism>
<dbReference type="AlphaFoldDB" id="A0AAV4LM61"/>
<keyword evidence="5" id="KW-1185">Reference proteome</keyword>
<dbReference type="SUPFAM" id="SSF103506">
    <property type="entry name" value="Mitochondrial carrier"/>
    <property type="match status" value="1"/>
</dbReference>
<sequence>MGGPTDVGPNSGVRKNTKNTRRFFPGFSMWENNTFVLPESMDSAADIVFFSTSRYDTCDDSDASLLDHDIALTSPHWGRRGTRSQRRTPKKIIITVKPTDVLTYPILRLSQCLTVMRFQKSVVDFSASSDGVYRDVLAVPHLITFSSPAGFGFVRDLVKSVWRRHGFLGFFRGFPEFIVYRLLRDLTTFVVPSYIAPHVEEAGDILGRSILQFEHASLRHLRQRCMASLGDWFNKDELAKHNNTDAFFKADSVVDFLRRNFKFSSHELMTQVLVELLTYPMLTVSSRMMIYDGRDAMDAMKLLKYSIVCDGPLSLYSGFTWRLVSRVCLHLQRQHERRSRNLSFALDEHHNALDQSVPIFLTIASTLFEQLSMVQRCMSTMDGFCSEASTLSVLSKFPWLNISAQLVLSICVMQLKNRMV</sequence>
<evidence type="ECO:0000256" key="1">
    <source>
        <dbReference type="ARBA" id="ARBA00004370"/>
    </source>
</evidence>
<dbReference type="GO" id="GO:0016020">
    <property type="term" value="C:membrane"/>
    <property type="evidence" value="ECO:0007669"/>
    <property type="project" value="UniProtKB-SubCell"/>
</dbReference>
<dbReference type="Gene3D" id="1.50.40.10">
    <property type="entry name" value="Mitochondrial carrier domain"/>
    <property type="match status" value="1"/>
</dbReference>
<comment type="subcellular location">
    <subcellularLocation>
        <location evidence="1">Membrane</location>
    </subcellularLocation>
</comment>
<evidence type="ECO:0000313" key="4">
    <source>
        <dbReference type="EMBL" id="GIX60938.1"/>
    </source>
</evidence>
<evidence type="ECO:0000313" key="5">
    <source>
        <dbReference type="Proteomes" id="UP001497744"/>
    </source>
</evidence>
<dbReference type="Proteomes" id="UP001497744">
    <property type="component" value="Unassembled WGS sequence"/>
</dbReference>
<keyword evidence="3" id="KW-0472">Membrane</keyword>
<gene>
    <name evidence="4" type="ORF">BcabD6B2_03730</name>
</gene>
<dbReference type="GeneID" id="94192421"/>